<dbReference type="InterPro" id="IPR037524">
    <property type="entry name" value="PA14/GLEYA"/>
</dbReference>
<dbReference type="PROSITE" id="PS51820">
    <property type="entry name" value="PA14"/>
    <property type="match status" value="1"/>
</dbReference>
<evidence type="ECO:0000256" key="7">
    <source>
        <dbReference type="ARBA" id="ARBA00023180"/>
    </source>
</evidence>
<dbReference type="Pfam" id="PF14310">
    <property type="entry name" value="Fn3-like"/>
    <property type="match status" value="1"/>
</dbReference>
<gene>
    <name evidence="13" type="ORF">ASPCAL06804</name>
</gene>
<dbReference type="InterPro" id="IPR036962">
    <property type="entry name" value="Glyco_hydro_3_N_sf"/>
</dbReference>
<dbReference type="EMBL" id="CDMC01000005">
    <property type="protein sequence ID" value="CEL05687.1"/>
    <property type="molecule type" value="Genomic_DNA"/>
</dbReference>
<dbReference type="PROSITE" id="PS00775">
    <property type="entry name" value="GLYCOSYL_HYDROL_F3"/>
    <property type="match status" value="1"/>
</dbReference>
<dbReference type="AlphaFoldDB" id="A0A0U5G3C1"/>
<dbReference type="PRINTS" id="PR00133">
    <property type="entry name" value="GLHYDRLASE3"/>
</dbReference>
<keyword evidence="9 11" id="KW-0326">Glycosidase</keyword>
<dbReference type="OMA" id="PEYMIKE"/>
<dbReference type="InterPro" id="IPR013783">
    <property type="entry name" value="Ig-like_fold"/>
</dbReference>
<dbReference type="UniPathway" id="UPA00696"/>
<dbReference type="OrthoDB" id="47059at2759"/>
<dbReference type="Gene3D" id="2.60.40.10">
    <property type="entry name" value="Immunoglobulins"/>
    <property type="match status" value="1"/>
</dbReference>
<dbReference type="Pfam" id="PF00933">
    <property type="entry name" value="Glyco_hydro_3"/>
    <property type="match status" value="1"/>
</dbReference>
<dbReference type="Pfam" id="PF01915">
    <property type="entry name" value="Glyco_hydro_3_C"/>
    <property type="match status" value="1"/>
</dbReference>
<evidence type="ECO:0000256" key="1">
    <source>
        <dbReference type="ARBA" id="ARBA00000448"/>
    </source>
</evidence>
<dbReference type="InterPro" id="IPR001764">
    <property type="entry name" value="Glyco_hydro_3_N"/>
</dbReference>
<evidence type="ECO:0000256" key="5">
    <source>
        <dbReference type="ARBA" id="ARBA00022801"/>
    </source>
</evidence>
<dbReference type="PANTHER" id="PTHR42715">
    <property type="entry name" value="BETA-GLUCOSIDASE"/>
    <property type="match status" value="1"/>
</dbReference>
<dbReference type="Gene3D" id="2.60.120.260">
    <property type="entry name" value="Galactose-binding domain-like"/>
    <property type="match status" value="1"/>
</dbReference>
<evidence type="ECO:0000256" key="10">
    <source>
        <dbReference type="ARBA" id="ARBA00023326"/>
    </source>
</evidence>
<keyword evidence="5 11" id="KW-0378">Hydrolase</keyword>
<evidence type="ECO:0000256" key="8">
    <source>
        <dbReference type="ARBA" id="ARBA00023277"/>
    </source>
</evidence>
<dbReference type="EC" id="3.2.1.21" evidence="4 11"/>
<evidence type="ECO:0000256" key="2">
    <source>
        <dbReference type="ARBA" id="ARBA00004987"/>
    </source>
</evidence>
<dbReference type="InterPro" id="IPR017853">
    <property type="entry name" value="GH"/>
</dbReference>
<dbReference type="GO" id="GO:0030245">
    <property type="term" value="P:cellulose catabolic process"/>
    <property type="evidence" value="ECO:0007669"/>
    <property type="project" value="UniProtKB-UniPathway"/>
</dbReference>
<evidence type="ECO:0000256" key="9">
    <source>
        <dbReference type="ARBA" id="ARBA00023295"/>
    </source>
</evidence>
<comment type="catalytic activity">
    <reaction evidence="1 11">
        <text>Hydrolysis of terminal, non-reducing beta-D-glucosyl residues with release of beta-D-glucose.</text>
        <dbReference type="EC" id="3.2.1.21"/>
    </reaction>
</comment>
<dbReference type="SUPFAM" id="SSF51445">
    <property type="entry name" value="(Trans)glycosidases"/>
    <property type="match status" value="1"/>
</dbReference>
<dbReference type="GO" id="GO:0008422">
    <property type="term" value="F:beta-glucosidase activity"/>
    <property type="evidence" value="ECO:0007669"/>
    <property type="project" value="UniProtKB-EC"/>
</dbReference>
<evidence type="ECO:0000259" key="12">
    <source>
        <dbReference type="PROSITE" id="PS51820"/>
    </source>
</evidence>
<evidence type="ECO:0000256" key="11">
    <source>
        <dbReference type="RuleBase" id="RU361161"/>
    </source>
</evidence>
<dbReference type="InterPro" id="IPR036881">
    <property type="entry name" value="Glyco_hydro_3_C_sf"/>
</dbReference>
<dbReference type="PANTHER" id="PTHR42715:SF3">
    <property type="entry name" value="BETA-GLUCOSIDASE B-RELATED"/>
    <property type="match status" value="1"/>
</dbReference>
<comment type="similarity">
    <text evidence="3 11">Belongs to the glycosyl hydrolase 3 family.</text>
</comment>
<sequence>MSGKLDVLLGKLTLEEKVSLLAAVDWWRTPVIHRDDVFVPHIKTTDGPNGARGESYVSGIKAACFPCGTSLGASFDRGLLYRSGQEIAKEAKTKAANVLLAPTLNVIRSPRGGRNYETYSEDPVVLGALSAAFINGCQSEGIAATPKHFVANDTENNRKILSAELDEQTLREIYMLPFQLLMKWSKPWCLMTSYNRVNGIYVSDNAGLVNGVVRQDWGFAGLVVSDWMGVYSTAESINAGVDVDLPGPTKWRGVKLLQAITDGTVSEETVNSSARRVLELAQRLGRFENPEEAPEVALQDPDRDQFIRVAGAQGMVLLKNENDVLPLPEKAPVALIGHHAFNAALGGGGSARVDSLRAVSPIQGLREAGFGVIEAPGVPVFGALPHADTAILYASDTQTQSPEPVNLEWFNGHIIGQNLVHKETKALPEYMIKEKWPSYLDSEYCTRMEFAVRPTTSGEHILSVISTGPAICYVNGEKVFTRSQETDLKPESFYFFKSQLEQRFKYSMQANQFYTLTLESWNTDPALLNSHTLSGGRLFQGSTIRFHEAIDLPKRIEAACTAASRAQYAIVCIGTTPEIESEGFDRTSFSLARPQYDQILAVARANPNTIVVNFSGGPVDLTPFIDRVPGLVQAWFPGQEAGHSLALVLSGKMNPSGRLPFTWPRRDEDNPSYGNFPCDENNIVRYAEGLDVGYRYYDRENTPIPLFPFGFGLSYDMHVEVSSIHISSTQPASLSDPTDTIEITCAIRNLGTRPGATVLQYYISFPEDLRNCSAGRKRPLKELKDFVKVRVDPGDVQIVSVKLDKYAVSYYNVDGGCWQADEGSYTVSMAGSVEEIYGAVQVEVTRGFTWNGL</sequence>
<dbReference type="InterPro" id="IPR019800">
    <property type="entry name" value="Glyco_hydro_3_AS"/>
</dbReference>
<keyword evidence="10 11" id="KW-0624">Polysaccharide degradation</keyword>
<dbReference type="Gene3D" id="3.20.20.300">
    <property type="entry name" value="Glycoside hydrolase, family 3, N-terminal domain"/>
    <property type="match status" value="1"/>
</dbReference>
<evidence type="ECO:0000256" key="6">
    <source>
        <dbReference type="ARBA" id="ARBA00023001"/>
    </source>
</evidence>
<evidence type="ECO:0000313" key="13">
    <source>
        <dbReference type="EMBL" id="CEL05687.1"/>
    </source>
</evidence>
<dbReference type="STRING" id="454130.A0A0U5G3C1"/>
<keyword evidence="14" id="KW-1185">Reference proteome</keyword>
<keyword evidence="6" id="KW-0136">Cellulose degradation</keyword>
<reference evidence="14" key="1">
    <citation type="journal article" date="2016" name="Genome Announc.">
        <title>Draft genome sequences of fungus Aspergillus calidoustus.</title>
        <authorList>
            <person name="Horn F."/>
            <person name="Linde J."/>
            <person name="Mattern D.J."/>
            <person name="Walther G."/>
            <person name="Guthke R."/>
            <person name="Scherlach K."/>
            <person name="Martin K."/>
            <person name="Brakhage A.A."/>
            <person name="Petzke L."/>
            <person name="Valiante V."/>
        </authorList>
    </citation>
    <scope>NUCLEOTIDE SEQUENCE [LARGE SCALE GENOMIC DNA]</scope>
    <source>
        <strain evidence="14">SF006504</strain>
    </source>
</reference>
<accession>A0A0U5G3C1</accession>
<feature type="domain" description="PA14" evidence="12">
    <location>
        <begin position="400"/>
        <end position="550"/>
    </location>
</feature>
<keyword evidence="7" id="KW-0325">Glycoprotein</keyword>
<keyword evidence="8 11" id="KW-0119">Carbohydrate metabolism</keyword>
<evidence type="ECO:0000313" key="14">
    <source>
        <dbReference type="Proteomes" id="UP000054771"/>
    </source>
</evidence>
<dbReference type="Proteomes" id="UP000054771">
    <property type="component" value="Unassembled WGS sequence"/>
</dbReference>
<dbReference type="InterPro" id="IPR002772">
    <property type="entry name" value="Glyco_hydro_3_C"/>
</dbReference>
<dbReference type="SUPFAM" id="SSF52279">
    <property type="entry name" value="Beta-D-glucan exohydrolase, C-terminal domain"/>
    <property type="match status" value="1"/>
</dbReference>
<dbReference type="InterPro" id="IPR050288">
    <property type="entry name" value="Cellulose_deg_GH3"/>
</dbReference>
<dbReference type="SMART" id="SM01217">
    <property type="entry name" value="Fn3_like"/>
    <property type="match status" value="1"/>
</dbReference>
<protein>
    <recommendedName>
        <fullName evidence="4 11">beta-glucosidase</fullName>
        <ecNumber evidence="4 11">3.2.1.21</ecNumber>
    </recommendedName>
</protein>
<organism evidence="13 14">
    <name type="scientific">Aspergillus calidoustus</name>
    <dbReference type="NCBI Taxonomy" id="454130"/>
    <lineage>
        <taxon>Eukaryota</taxon>
        <taxon>Fungi</taxon>
        <taxon>Dikarya</taxon>
        <taxon>Ascomycota</taxon>
        <taxon>Pezizomycotina</taxon>
        <taxon>Eurotiomycetes</taxon>
        <taxon>Eurotiomycetidae</taxon>
        <taxon>Eurotiales</taxon>
        <taxon>Aspergillaceae</taxon>
        <taxon>Aspergillus</taxon>
        <taxon>Aspergillus subgen. Nidulantes</taxon>
    </lineage>
</organism>
<evidence type="ECO:0000256" key="3">
    <source>
        <dbReference type="ARBA" id="ARBA00005336"/>
    </source>
</evidence>
<proteinExistence type="inferred from homology"/>
<dbReference type="InterPro" id="IPR026891">
    <property type="entry name" value="Fn3-like"/>
</dbReference>
<dbReference type="Gene3D" id="3.40.50.1700">
    <property type="entry name" value="Glycoside hydrolase family 3 C-terminal domain"/>
    <property type="match status" value="1"/>
</dbReference>
<evidence type="ECO:0000256" key="4">
    <source>
        <dbReference type="ARBA" id="ARBA00012744"/>
    </source>
</evidence>
<name>A0A0U5G3C1_ASPCI</name>
<comment type="pathway">
    <text evidence="2 11">Glycan metabolism; cellulose degradation.</text>
</comment>